<gene>
    <name evidence="2" type="ORF">FOZ62_019272</name>
</gene>
<evidence type="ECO:0000256" key="1">
    <source>
        <dbReference type="SAM" id="MobiDB-lite"/>
    </source>
</evidence>
<reference evidence="2 3" key="1">
    <citation type="submission" date="2020-04" db="EMBL/GenBank/DDBJ databases">
        <title>Perkinsus olseni comparative genomics.</title>
        <authorList>
            <person name="Bogema D.R."/>
        </authorList>
    </citation>
    <scope>NUCLEOTIDE SEQUENCE [LARGE SCALE GENOMIC DNA]</scope>
    <source>
        <strain evidence="2">ATCC PRA-205</strain>
    </source>
</reference>
<protein>
    <submittedName>
        <fullName evidence="2">Uncharacterized protein</fullName>
    </submittedName>
</protein>
<evidence type="ECO:0000313" key="3">
    <source>
        <dbReference type="Proteomes" id="UP000574390"/>
    </source>
</evidence>
<feature type="region of interest" description="Disordered" evidence="1">
    <location>
        <begin position="48"/>
        <end position="70"/>
    </location>
</feature>
<dbReference type="AlphaFoldDB" id="A0A7J6NWU8"/>
<evidence type="ECO:0000313" key="2">
    <source>
        <dbReference type="EMBL" id="KAF4688295.1"/>
    </source>
</evidence>
<comment type="caution">
    <text evidence="2">The sequence shown here is derived from an EMBL/GenBank/DDBJ whole genome shotgun (WGS) entry which is preliminary data.</text>
</comment>
<name>A0A7J6NWU8_PEROL</name>
<accession>A0A7J6NWU8</accession>
<organism evidence="2 3">
    <name type="scientific">Perkinsus olseni</name>
    <name type="common">Perkinsus atlanticus</name>
    <dbReference type="NCBI Taxonomy" id="32597"/>
    <lineage>
        <taxon>Eukaryota</taxon>
        <taxon>Sar</taxon>
        <taxon>Alveolata</taxon>
        <taxon>Perkinsozoa</taxon>
        <taxon>Perkinsea</taxon>
        <taxon>Perkinsida</taxon>
        <taxon>Perkinsidae</taxon>
        <taxon>Perkinsus</taxon>
    </lineage>
</organism>
<proteinExistence type="predicted"/>
<dbReference type="EMBL" id="JABANM010036668">
    <property type="protein sequence ID" value="KAF4688295.1"/>
    <property type="molecule type" value="Genomic_DNA"/>
</dbReference>
<dbReference type="Proteomes" id="UP000574390">
    <property type="component" value="Unassembled WGS sequence"/>
</dbReference>
<sequence length="185" mass="20185">MSVYLLGLLTEDESLYKQGAFGGAEIKPVLETVMDFLIMTRRVSQQGLRHRGDRGFNKEDDDDDDDVAVGGGGGGGSVNCYNNNYIIIPITHQSMRYDRALAKALNEYYHKTTTTMEQHCDGGNKKPYQLLPQEEEQRYDGGSGGGSSNGSCCRVPLIIGGHDHDAYVEDVDGITIAKAGCDVEN</sequence>
<feature type="non-terminal residue" evidence="2">
    <location>
        <position position="185"/>
    </location>
</feature>